<dbReference type="KEGG" id="cga:Celgi_1056"/>
<gene>
    <name evidence="1" type="ordered locus">Celgi_1056</name>
</gene>
<keyword evidence="2" id="KW-1185">Reference proteome</keyword>
<sequence length="164" mass="16972">MHLAELMLLPTDPWSAARLLADAAHVREAIRAAGATDDAVEVTGDGSAAFTVTSRRTLPADQVPAHLRGFVGGRLEVRQTTSWDAPDDDGARAGTVVAEVAGVPVRLDGRTTLVAHGPAATAVRYEGEVRASVPMFGAVVEELTAGAVRAALAAEAQVAARRLT</sequence>
<accession>F8A0V3</accession>
<dbReference type="Gene3D" id="3.30.530.20">
    <property type="match status" value="1"/>
</dbReference>
<name>F8A0V3_CELGA</name>
<dbReference type="AlphaFoldDB" id="F8A0V3"/>
<dbReference type="eggNOG" id="COG3832">
    <property type="taxonomic scope" value="Bacteria"/>
</dbReference>
<dbReference type="HOGENOM" id="CLU_104590_1_2_11"/>
<evidence type="ECO:0000313" key="1">
    <source>
        <dbReference type="EMBL" id="AEI11575.1"/>
    </source>
</evidence>
<dbReference type="Proteomes" id="UP000000485">
    <property type="component" value="Chromosome"/>
</dbReference>
<proteinExistence type="predicted"/>
<evidence type="ECO:0000313" key="2">
    <source>
        <dbReference type="Proteomes" id="UP000000485"/>
    </source>
</evidence>
<reference evidence="2" key="1">
    <citation type="submission" date="2011-04" db="EMBL/GenBank/DDBJ databases">
        <title>Complete sequence of Cellvibrio gilvus ATCC 13127.</title>
        <authorList>
            <person name="Lucas S."/>
            <person name="Han J."/>
            <person name="Lapidus A."/>
            <person name="Cheng J.-F."/>
            <person name="Goodwin L."/>
            <person name="Pitluck S."/>
            <person name="Peters L."/>
            <person name="Munk A."/>
            <person name="Detter J.C."/>
            <person name="Han C."/>
            <person name="Tapia R."/>
            <person name="Land M."/>
            <person name="Hauser L."/>
            <person name="Kyrpides N."/>
            <person name="Ivanova N."/>
            <person name="Ovchinnikova G."/>
            <person name="Pagani I."/>
            <person name="Mead D."/>
            <person name="Brumm P."/>
            <person name="Woyke T."/>
        </authorList>
    </citation>
    <scope>NUCLEOTIDE SEQUENCE [LARGE SCALE GENOMIC DNA]</scope>
    <source>
        <strain evidence="2">ATCC 13127 / NRRL B-14078</strain>
    </source>
</reference>
<dbReference type="STRING" id="593907.Celgi_1056"/>
<dbReference type="InterPro" id="IPR023393">
    <property type="entry name" value="START-like_dom_sf"/>
</dbReference>
<dbReference type="RefSeq" id="WP_013883094.1">
    <property type="nucleotide sequence ID" value="NC_015671.1"/>
</dbReference>
<dbReference type="InterPro" id="IPR019639">
    <property type="entry name" value="DUF2505"/>
</dbReference>
<dbReference type="Pfam" id="PF10698">
    <property type="entry name" value="DUF2505"/>
    <property type="match status" value="1"/>
</dbReference>
<protein>
    <recommendedName>
        <fullName evidence="3">DUF2505 domain-containing protein</fullName>
    </recommendedName>
</protein>
<dbReference type="EMBL" id="CP002665">
    <property type="protein sequence ID" value="AEI11575.1"/>
    <property type="molecule type" value="Genomic_DNA"/>
</dbReference>
<evidence type="ECO:0008006" key="3">
    <source>
        <dbReference type="Google" id="ProtNLM"/>
    </source>
</evidence>
<organism evidence="1 2">
    <name type="scientific">Cellulomonas gilvus (strain ATCC 13127 / NRRL B-14078)</name>
    <name type="common">Cellvibrio gilvus</name>
    <dbReference type="NCBI Taxonomy" id="593907"/>
    <lineage>
        <taxon>Bacteria</taxon>
        <taxon>Bacillati</taxon>
        <taxon>Actinomycetota</taxon>
        <taxon>Actinomycetes</taxon>
        <taxon>Micrococcales</taxon>
        <taxon>Cellulomonadaceae</taxon>
        <taxon>Cellulomonas</taxon>
    </lineage>
</organism>